<feature type="region of interest" description="Disordered" evidence="2">
    <location>
        <begin position="688"/>
        <end position="728"/>
    </location>
</feature>
<protein>
    <submittedName>
        <fullName evidence="4">Regulator of Vps4 activity in the MVB pathway-domain-containing protein</fullName>
    </submittedName>
</protein>
<evidence type="ECO:0000313" key="4">
    <source>
        <dbReference type="EMBL" id="KAH8106747.1"/>
    </source>
</evidence>
<dbReference type="PANTHER" id="PTHR12161">
    <property type="entry name" value="IST1 FAMILY MEMBER"/>
    <property type="match status" value="1"/>
</dbReference>
<proteinExistence type="inferred from homology"/>
<feature type="compositionally biased region" description="Basic and acidic residues" evidence="2">
    <location>
        <begin position="1254"/>
        <end position="1286"/>
    </location>
</feature>
<feature type="compositionally biased region" description="Basic and acidic residues" evidence="2">
    <location>
        <begin position="867"/>
        <end position="880"/>
    </location>
</feature>
<evidence type="ECO:0000259" key="3">
    <source>
        <dbReference type="PROSITE" id="PS50086"/>
    </source>
</evidence>
<keyword evidence="5" id="KW-1185">Reference proteome</keyword>
<feature type="compositionally biased region" description="Polar residues" evidence="2">
    <location>
        <begin position="1069"/>
        <end position="1098"/>
    </location>
</feature>
<feature type="compositionally biased region" description="Low complexity" evidence="2">
    <location>
        <begin position="945"/>
        <end position="964"/>
    </location>
</feature>
<dbReference type="Proteomes" id="UP000813824">
    <property type="component" value="Unassembled WGS sequence"/>
</dbReference>
<dbReference type="InterPro" id="IPR005061">
    <property type="entry name" value="Ist1"/>
</dbReference>
<organism evidence="4 5">
    <name type="scientific">Cristinia sonorae</name>
    <dbReference type="NCBI Taxonomy" id="1940300"/>
    <lineage>
        <taxon>Eukaryota</taxon>
        <taxon>Fungi</taxon>
        <taxon>Dikarya</taxon>
        <taxon>Basidiomycota</taxon>
        <taxon>Agaricomycotina</taxon>
        <taxon>Agaricomycetes</taxon>
        <taxon>Agaricomycetidae</taxon>
        <taxon>Agaricales</taxon>
        <taxon>Pleurotineae</taxon>
        <taxon>Stephanosporaceae</taxon>
        <taxon>Cristinia</taxon>
    </lineage>
</organism>
<evidence type="ECO:0000256" key="2">
    <source>
        <dbReference type="SAM" id="MobiDB-lite"/>
    </source>
</evidence>
<name>A0A8K0UWP0_9AGAR</name>
<accession>A0A8K0UWP0</accession>
<comment type="similarity">
    <text evidence="1">Belongs to the IST1 family.</text>
</comment>
<dbReference type="Pfam" id="PF00566">
    <property type="entry name" value="RabGAP-TBC"/>
    <property type="match status" value="1"/>
</dbReference>
<dbReference type="Pfam" id="PF03398">
    <property type="entry name" value="Ist1"/>
    <property type="match status" value="1"/>
</dbReference>
<sequence>MAAVWEPTRVKAQLRLTAQRLGQLQYRMDSQGQITRKDIAILLQQGNIALARAKAQKLIRDDRYADLLQTLEMQVGVVLEHMAELERNTSPGPVMIEAVSSIIYAAPRTDSRDLQGIRDLLIHKLGPDFVRSATENRDGYVAVRVIKILNAPAPSATWLDQYLFNIAKAHAIEWRPDLQPHEKVNAISEMLDPSSNPEIDMNRLRQLCAQGLPEDPPWIRPRVWRLFLGTLPPLKTAWPEEARKQRDNYYDLVRRLLEPFTSLPPPTSPLDRMDATLVDVSKDLSHVPAILLSKLEEEPEVSVVCPLDSTASVDVKITCAGALDERLHLIREFESSDSESIADSTPEIRLEGTPEIRLEEPEDVPKESSIPQMHLDVMSNHSTDSLHIEGGTPEISLSAPDTPASTHSSLPTTLLASKAYTAAGAHPKHASALLRLLYIHSCLNPANRAPQVASLLVPIYSALADEADPDDLAHVEADAFWLFETVVGEFADLEDPDLCNVWMKKFGGRLSWADVELAENLQSKGLDPALPHYSYRWLTPLLTHTLPPYAVLTVWDAILSRPMRERDANPKLEFLLDVCTSMLLCARDSLTRLGRHGKSGSNLWGDENAIVPSSASSVLAAKELDDAFVEGMELLRNYPVRKAGGIEAVLQVAHDLATRRQAESQATAQASTTTLGARLKNSVWGFSSQPSIQEVHEDSTEDELSDEYEDEEEPHEAPPKNGQQGPTISSRLANTVWKGFTNKSAMEAPPSPTYPASPVSPSPRQPSSPLANPPLNADDELLSTPTPGKSKFWGYAEKLRDSDTAATLAKVSTNWKFKAIDAWSNRAAVAASLTPALRSAPTPPQKTSQSRPESLQVEPPVRSFGIDGRRSSMPEPDRSDAYSPPARPAFFRPVRDSWMPEPRKPASPSGTPDAMSPASDTGFDYGSTRRRNNLSLAHLGDHFTGSPSSSAKSGPPKPLLLSSSVLMTAGHSSPKENIATVADKQWADSVRATRPEPRHRNSQSSMSSLSPEVISGSRRADSSWAAPRATNGSRIVPLNRKTPSPMARHARRNGSVSSAPSSPPSSHSRLPTGSSETSAKSTSQVKRDSGWTQADSVDSSTTLPSPPRTPASIIDETVQVQPREVQRGSMVLAEPADLSDVPSEHTHTPRKPSLSRLDIEDSDSSAQVTLASAPMRTPRIRSKRFPPRLQSLRSKDTGSRANSVPIPTQLDPNSLAAPEWPGEESESTTPRASTFDSTMVSSGPGSLSRRSRKVSGEKSGDEIRPRKLSGDGRARKVSSERQRKTSGDGAGVRQKRESAAVDGDDEGYDDLLSAYESEDSLVR</sequence>
<dbReference type="Gene3D" id="1.20.1260.60">
    <property type="entry name" value="Vacuolar protein sorting-associated protein Ist1"/>
    <property type="match status" value="1"/>
</dbReference>
<dbReference type="Gene3D" id="1.10.472.80">
    <property type="entry name" value="Ypt/Rab-GAP domain of gyp1p, domain 3"/>
    <property type="match status" value="1"/>
</dbReference>
<dbReference type="PROSITE" id="PS50086">
    <property type="entry name" value="TBC_RABGAP"/>
    <property type="match status" value="1"/>
</dbReference>
<feature type="compositionally biased region" description="Basic and acidic residues" evidence="2">
    <location>
        <begin position="346"/>
        <end position="355"/>
    </location>
</feature>
<dbReference type="SUPFAM" id="SSF47923">
    <property type="entry name" value="Ypt/Rab-GAP domain of gyp1p"/>
    <property type="match status" value="2"/>
</dbReference>
<feature type="region of interest" description="Disordered" evidence="2">
    <location>
        <begin position="835"/>
        <end position="1323"/>
    </location>
</feature>
<dbReference type="InterPro" id="IPR042277">
    <property type="entry name" value="IST1-like"/>
</dbReference>
<comment type="caution">
    <text evidence="4">The sequence shown here is derived from an EMBL/GenBank/DDBJ whole genome shotgun (WGS) entry which is preliminary data.</text>
</comment>
<dbReference type="InterPro" id="IPR000195">
    <property type="entry name" value="Rab-GAP-TBC_dom"/>
</dbReference>
<feature type="compositionally biased region" description="Polar residues" evidence="2">
    <location>
        <begin position="1227"/>
        <end position="1240"/>
    </location>
</feature>
<gene>
    <name evidence="4" type="ORF">BXZ70DRAFT_1003656</name>
</gene>
<evidence type="ECO:0000256" key="1">
    <source>
        <dbReference type="ARBA" id="ARBA00005536"/>
    </source>
</evidence>
<dbReference type="OrthoDB" id="29853at2759"/>
<feature type="compositionally biased region" description="Pro residues" evidence="2">
    <location>
        <begin position="749"/>
        <end position="766"/>
    </location>
</feature>
<feature type="region of interest" description="Disordered" evidence="2">
    <location>
        <begin position="336"/>
        <end position="355"/>
    </location>
</feature>
<dbReference type="EMBL" id="JAEVFJ010000002">
    <property type="protein sequence ID" value="KAH8106747.1"/>
    <property type="molecule type" value="Genomic_DNA"/>
</dbReference>
<feature type="region of interest" description="Disordered" evidence="2">
    <location>
        <begin position="390"/>
        <end position="409"/>
    </location>
</feature>
<feature type="compositionally biased region" description="Acidic residues" evidence="2">
    <location>
        <begin position="699"/>
        <end position="714"/>
    </location>
</feature>
<dbReference type="PANTHER" id="PTHR12161:SF5">
    <property type="entry name" value="IST1 HOMOLOG"/>
    <property type="match status" value="1"/>
</dbReference>
<feature type="compositionally biased region" description="Polar residues" evidence="2">
    <location>
        <begin position="1199"/>
        <end position="1212"/>
    </location>
</feature>
<feature type="domain" description="Rab-GAP TBC" evidence="3">
    <location>
        <begin position="214"/>
        <end position="562"/>
    </location>
</feature>
<dbReference type="InterPro" id="IPR035969">
    <property type="entry name" value="Rab-GAP_TBC_sf"/>
</dbReference>
<feature type="region of interest" description="Disordered" evidence="2">
    <location>
        <begin position="743"/>
        <end position="791"/>
    </location>
</feature>
<feature type="compositionally biased region" description="Low complexity" evidence="2">
    <location>
        <begin position="1055"/>
        <end position="1068"/>
    </location>
</feature>
<reference evidence="4" key="1">
    <citation type="journal article" date="2021" name="New Phytol.">
        <title>Evolutionary innovations through gain and loss of genes in the ectomycorrhizal Boletales.</title>
        <authorList>
            <person name="Wu G."/>
            <person name="Miyauchi S."/>
            <person name="Morin E."/>
            <person name="Kuo A."/>
            <person name="Drula E."/>
            <person name="Varga T."/>
            <person name="Kohler A."/>
            <person name="Feng B."/>
            <person name="Cao Y."/>
            <person name="Lipzen A."/>
            <person name="Daum C."/>
            <person name="Hundley H."/>
            <person name="Pangilinan J."/>
            <person name="Johnson J."/>
            <person name="Barry K."/>
            <person name="LaButti K."/>
            <person name="Ng V."/>
            <person name="Ahrendt S."/>
            <person name="Min B."/>
            <person name="Choi I.G."/>
            <person name="Park H."/>
            <person name="Plett J.M."/>
            <person name="Magnuson J."/>
            <person name="Spatafora J.W."/>
            <person name="Nagy L.G."/>
            <person name="Henrissat B."/>
            <person name="Grigoriev I.V."/>
            <person name="Yang Z.L."/>
            <person name="Xu J."/>
            <person name="Martin F.M."/>
        </authorList>
    </citation>
    <scope>NUCLEOTIDE SEQUENCE</scope>
    <source>
        <strain evidence="4">KKN 215</strain>
    </source>
</reference>
<dbReference type="GO" id="GO:0015031">
    <property type="term" value="P:protein transport"/>
    <property type="evidence" value="ECO:0007669"/>
    <property type="project" value="InterPro"/>
</dbReference>
<evidence type="ECO:0000313" key="5">
    <source>
        <dbReference type="Proteomes" id="UP000813824"/>
    </source>
</evidence>